<feature type="transmembrane region" description="Helical" evidence="1">
    <location>
        <begin position="320"/>
        <end position="343"/>
    </location>
</feature>
<reference evidence="2 3" key="2">
    <citation type="submission" date="2024-01" db="EMBL/GenBank/DDBJ databases">
        <title>Roseobacter fucihabitans sp. nov., isolated from the brown alga Fucus spiralis.</title>
        <authorList>
            <person name="Hahnke S."/>
            <person name="Berger M."/>
            <person name="Schlingloff A."/>
            <person name="Athale I."/>
            <person name="Neumann-Schaal M."/>
            <person name="Adenaya A."/>
            <person name="Poehlein A."/>
            <person name="Daniel R."/>
            <person name="Pertersen J."/>
            <person name="Brinkhoff T."/>
        </authorList>
    </citation>
    <scope>NUCLEOTIDE SEQUENCE [LARGE SCALE GENOMIC DNA]</scope>
    <source>
        <strain evidence="2 3">B14</strain>
        <plasmid evidence="2 3">pROLI127</plasmid>
    </source>
</reference>
<feature type="transmembrane region" description="Helical" evidence="1">
    <location>
        <begin position="61"/>
        <end position="80"/>
    </location>
</feature>
<gene>
    <name evidence="2" type="ORF">ROLI_046090</name>
</gene>
<protein>
    <recommendedName>
        <fullName evidence="4">Transmembrane protein</fullName>
    </recommendedName>
</protein>
<evidence type="ECO:0000313" key="3">
    <source>
        <dbReference type="Proteomes" id="UP001318682"/>
    </source>
</evidence>
<feature type="transmembrane region" description="Helical" evidence="1">
    <location>
        <begin position="231"/>
        <end position="252"/>
    </location>
</feature>
<feature type="transmembrane region" description="Helical" evidence="1">
    <location>
        <begin position="201"/>
        <end position="219"/>
    </location>
</feature>
<sequence length="666" mass="74120">MNKPPPSYYLCLAIIATSLLTILYASLKQAVWIPTFHMDGAYQTASGLFRLQSGQMPGRDFFPYLGIGPVFAVFPAFLAFGGDLAAAIMAAKFTTMSLGWFAASVIWKLFFSAQGKIQCLVGGVVALTLVMTLDKSIAWFYDAAFLMEPGNSLRPIRSIAPYCMVVLMFVLCRSMLRPILRDCLAGLCIGVLILWSNDFAIPTVFTFGSFYALFILLRPGQANRLISLSRFATVVILSAALILTLATAGYPLKILAFNFRDVAPDQWWYFGTYREVSRIFEPGDILKLFSIYHWERFGLSLGVLACVFVLAMATKKFEHLLLLGLGTAMFLGGLLPSVGGFLSNYFKAFNSWAALTFMVALLKGVIWAFKHLQKRQPAVSLPTQTATLVLLSMFLLTEAYKEFSEYRDLLTEARTTPGAFRDPVLGGYLTKDWKTYVNYARAHSDQIAIEEYWSIWSALNGQFADWPVDAAIHALGRVRQNAVSALDKADVIITTHYNLSPGWQPWSVSQNYWLYQILFRNWYVALESPLTVVWRRLPQPRAFEPTSCVISPDGRSFTLPEADVGLYHLQLNYDVSGTGRRLAFIENNISYGPGSYGYVSVPPDGGAVSLPVRIPLDGRGRALQTRTLGGLDVAITLTTCDAARIPFADESVIRHDFALGPWQRAR</sequence>
<dbReference type="Proteomes" id="UP001318682">
    <property type="component" value="Plasmid pROLI127"/>
</dbReference>
<keyword evidence="1" id="KW-0472">Membrane</keyword>
<evidence type="ECO:0008006" key="4">
    <source>
        <dbReference type="Google" id="ProtNLM"/>
    </source>
</evidence>
<feature type="transmembrane region" description="Helical" evidence="1">
    <location>
        <begin position="119"/>
        <end position="141"/>
    </location>
</feature>
<feature type="transmembrane region" description="Helical" evidence="1">
    <location>
        <begin position="349"/>
        <end position="369"/>
    </location>
</feature>
<keyword evidence="3" id="KW-1185">Reference proteome</keyword>
<evidence type="ECO:0000313" key="2">
    <source>
        <dbReference type="EMBL" id="WVX51507.1"/>
    </source>
</evidence>
<feature type="transmembrane region" description="Helical" evidence="1">
    <location>
        <begin position="86"/>
        <end position="107"/>
    </location>
</feature>
<reference evidence="2 3" key="1">
    <citation type="submission" date="2015-07" db="EMBL/GenBank/DDBJ databases">
        <authorList>
            <person name="Voget S."/>
            <person name="Dogs M."/>
            <person name="Brinkhoff T.H."/>
            <person name="Daniel R."/>
        </authorList>
    </citation>
    <scope>NUCLEOTIDE SEQUENCE [LARGE SCALE GENOMIC DNA]</scope>
    <source>
        <strain evidence="2 3">B14</strain>
        <plasmid evidence="2 3">pROLI127</plasmid>
    </source>
</reference>
<evidence type="ECO:0000256" key="1">
    <source>
        <dbReference type="SAM" id="Phobius"/>
    </source>
</evidence>
<feature type="transmembrane region" description="Helical" evidence="1">
    <location>
        <begin position="179"/>
        <end position="195"/>
    </location>
</feature>
<proteinExistence type="predicted"/>
<accession>A0ABZ2C2I0</accession>
<feature type="transmembrane region" description="Helical" evidence="1">
    <location>
        <begin position="153"/>
        <end position="172"/>
    </location>
</feature>
<feature type="transmembrane region" description="Helical" evidence="1">
    <location>
        <begin position="297"/>
        <end position="313"/>
    </location>
</feature>
<keyword evidence="2" id="KW-0614">Plasmid</keyword>
<dbReference type="RefSeq" id="WP_187431081.1">
    <property type="nucleotide sequence ID" value="NZ_CP143424.1"/>
</dbReference>
<dbReference type="EMBL" id="CP143424">
    <property type="protein sequence ID" value="WVX51507.1"/>
    <property type="molecule type" value="Genomic_DNA"/>
</dbReference>
<geneLocation type="plasmid" evidence="2 3">
    <name>pROLI127</name>
</geneLocation>
<name>A0ABZ2C2I0_9RHOB</name>
<feature type="transmembrane region" description="Helical" evidence="1">
    <location>
        <begin position="381"/>
        <end position="400"/>
    </location>
</feature>
<keyword evidence="1" id="KW-0812">Transmembrane</keyword>
<feature type="transmembrane region" description="Helical" evidence="1">
    <location>
        <begin position="6"/>
        <end position="27"/>
    </location>
</feature>
<organism evidence="2 3">
    <name type="scientific">Roseobacter fucihabitans</name>
    <dbReference type="NCBI Taxonomy" id="1537242"/>
    <lineage>
        <taxon>Bacteria</taxon>
        <taxon>Pseudomonadati</taxon>
        <taxon>Pseudomonadota</taxon>
        <taxon>Alphaproteobacteria</taxon>
        <taxon>Rhodobacterales</taxon>
        <taxon>Roseobacteraceae</taxon>
        <taxon>Roseobacter</taxon>
    </lineage>
</organism>
<keyword evidence="1" id="KW-1133">Transmembrane helix</keyword>